<feature type="domain" description="6-hydroxymethylpterin diphosphokinase MptE-like" evidence="1">
    <location>
        <begin position="209"/>
        <end position="383"/>
    </location>
</feature>
<sequence length="632" mass="74147">MNQTEIFKKNLENLKGQENLKLKEKLEKFKKLEKFNYKFNSDPLDINIIDLKNKKNIYENPLKELHSKLEEFNQTYLRYPVVFFYGLGNGVFYKAIGQNEAHKRIVIFEPELEIIFMVFHWIDFSEDLQKERMIIIHSEEASSTKSDKLFSILDKERIFKTYNLQIHTQFYTKYKKEIRNINDNNLKAMQRIALTHGTSPKDAMKGIVNFVTNIPKMLTHPEFVNLLKKRYKKSKNAIIVSTGPSLKKQLPILKNYINKATIFCADSAYPILAKEGIKPDYVLCLERDEENSEFFNNNFQEFDKDILFVFASLAHPLTIKFSEENRKNYLLFSRTSYFALNLGLHKFGYLGGGMSVAHTSYELAIQLGHENIILIGQDLAYSKEGKSHAEDFLYAIDEEKNYIDDKGNYQILSYGGKGLVESSRVWVLFKQIFESYIYDNKEYIKTYNCTESGARIEGSIEKPFKEACEELLTKELKKPFSKLKAPKRKESYELMLQAYIKIKKGMKRGEGVVKECQKILRKMQNVIRGNQKYTLDEINLELDKIKKKIEKKNFQFFLEILSPQLYHQEMQLAPLYVKNFKDESDKQNKLLAWIFAHEAWLEDIIDLIDAQNKNLKNAIIPLQDILEKKNLI</sequence>
<evidence type="ECO:0000259" key="1">
    <source>
        <dbReference type="Pfam" id="PF01973"/>
    </source>
</evidence>
<dbReference type="EMBL" id="LR134359">
    <property type="protein sequence ID" value="VEG60560.1"/>
    <property type="molecule type" value="Genomic_DNA"/>
</dbReference>
<dbReference type="InterPro" id="IPR002826">
    <property type="entry name" value="MptE-like"/>
</dbReference>
<dbReference type="PANTHER" id="PTHR41786:SF1">
    <property type="entry name" value="6-HYDROXYMETHYLPTERIN DIPHOSPHOKINASE MPTE-LIKE DOMAIN-CONTAINING PROTEIN"/>
    <property type="match status" value="1"/>
</dbReference>
<protein>
    <submittedName>
        <fullName evidence="2">PseE</fullName>
    </submittedName>
</protein>
<evidence type="ECO:0000313" key="3">
    <source>
        <dbReference type="Proteomes" id="UP000275504"/>
    </source>
</evidence>
<evidence type="ECO:0000313" key="2">
    <source>
        <dbReference type="EMBL" id="VEG60560.1"/>
    </source>
</evidence>
<dbReference type="AlphaFoldDB" id="A0A448J782"/>
<name>A0A448J782_CAMJU</name>
<reference evidence="2 3" key="1">
    <citation type="submission" date="2018-12" db="EMBL/GenBank/DDBJ databases">
        <authorList>
            <consortium name="Pathogen Informatics"/>
        </authorList>
    </citation>
    <scope>NUCLEOTIDE SEQUENCE [LARGE SCALE GENOMIC DNA]</scope>
    <source>
        <strain evidence="2 3">NCTC11951</strain>
    </source>
</reference>
<dbReference type="Pfam" id="PF01973">
    <property type="entry name" value="MptE-like"/>
    <property type="match status" value="1"/>
</dbReference>
<proteinExistence type="predicted"/>
<gene>
    <name evidence="2" type="ORF">NCTC11951_00322</name>
</gene>
<dbReference type="Proteomes" id="UP000275504">
    <property type="component" value="Chromosome"/>
</dbReference>
<organism evidence="2 3">
    <name type="scientific">Campylobacter jejuni subsp. doylei</name>
    <dbReference type="NCBI Taxonomy" id="32021"/>
    <lineage>
        <taxon>Bacteria</taxon>
        <taxon>Pseudomonadati</taxon>
        <taxon>Campylobacterota</taxon>
        <taxon>Epsilonproteobacteria</taxon>
        <taxon>Campylobacterales</taxon>
        <taxon>Campylobacteraceae</taxon>
        <taxon>Campylobacter</taxon>
    </lineage>
</organism>
<accession>A0A448J782</accession>
<dbReference type="PANTHER" id="PTHR41786">
    <property type="entry name" value="MOTILITY ACCESSORY FACTOR MAF"/>
    <property type="match status" value="1"/>
</dbReference>